<gene>
    <name evidence="5" type="ORF">ETQ85_10480</name>
</gene>
<evidence type="ECO:0000256" key="2">
    <source>
        <dbReference type="PROSITE-ProRule" id="PRU00169"/>
    </source>
</evidence>
<accession>A0A6C2CXK3</accession>
<dbReference type="CDD" id="cd00156">
    <property type="entry name" value="REC"/>
    <property type="match status" value="1"/>
</dbReference>
<dbReference type="SMART" id="SM00267">
    <property type="entry name" value="GGDEF"/>
    <property type="match status" value="1"/>
</dbReference>
<dbReference type="InterPro" id="IPR001789">
    <property type="entry name" value="Sig_transdc_resp-reg_receiver"/>
</dbReference>
<dbReference type="InterPro" id="IPR011006">
    <property type="entry name" value="CheY-like_superfamily"/>
</dbReference>
<sequence length="393" mass="42802">MSDESDQTLPRILIIDDSRMVRLSILRQVRDRFEVREEADGEAGWQTLMVDPTIQAVITDIGMPRLDGYGLLQRIRSSRISRINTLPVVVISGDDEPDVRVKAKSAGATDFIAKGIGNIELLARLESLTQLARTQRDLEESRAALANASPVDPASGLATPSYLHHHAAQELSLAQRRHGDLSVMVIEIDHFDTLVAKYGAHVAQLVNRKLSKILATKLRQEDTVAELAAARFAVVSPSTNMDGACAFAMRLRSAIEHIVMTYREERIRIQITVGLSAAEPGKVQTVSQLVGIAMQRIAIGRAAGGNKVIGAKGEVTPEMVERPVRAPVSIDQMLQQLRIAGLDANLRKQLPDAIRTLLPLLELIESELPSGLPLATLARLAETGLVGAVQQNE</sequence>
<comment type="caution">
    <text evidence="5">The sequence shown here is derived from an EMBL/GenBank/DDBJ whole genome shotgun (WGS) entry which is preliminary data.</text>
</comment>
<dbReference type="CDD" id="cd01949">
    <property type="entry name" value="GGDEF"/>
    <property type="match status" value="1"/>
</dbReference>
<name>A0A6C2CXK3_9RHOO</name>
<feature type="domain" description="GGDEF" evidence="4">
    <location>
        <begin position="179"/>
        <end position="313"/>
    </location>
</feature>
<evidence type="ECO:0000259" key="3">
    <source>
        <dbReference type="PROSITE" id="PS50110"/>
    </source>
</evidence>
<keyword evidence="6" id="KW-1185">Reference proteome</keyword>
<dbReference type="PANTHER" id="PTHR44591">
    <property type="entry name" value="STRESS RESPONSE REGULATOR PROTEIN 1"/>
    <property type="match status" value="1"/>
</dbReference>
<proteinExistence type="predicted"/>
<dbReference type="InterPro" id="IPR050595">
    <property type="entry name" value="Bact_response_regulator"/>
</dbReference>
<dbReference type="Gene3D" id="3.40.50.2300">
    <property type="match status" value="1"/>
</dbReference>
<dbReference type="NCBIfam" id="TIGR00254">
    <property type="entry name" value="GGDEF"/>
    <property type="match status" value="1"/>
</dbReference>
<protein>
    <submittedName>
        <fullName evidence="5">Diguanylate cyclase</fullName>
    </submittedName>
</protein>
<dbReference type="Gene3D" id="3.30.70.270">
    <property type="match status" value="1"/>
</dbReference>
<dbReference type="Proteomes" id="UP000389128">
    <property type="component" value="Unassembled WGS sequence"/>
</dbReference>
<dbReference type="EMBL" id="SDKK01000008">
    <property type="protein sequence ID" value="TYC58930.1"/>
    <property type="molecule type" value="Genomic_DNA"/>
</dbReference>
<dbReference type="SUPFAM" id="SSF55073">
    <property type="entry name" value="Nucleotide cyclase"/>
    <property type="match status" value="1"/>
</dbReference>
<dbReference type="PROSITE" id="PS50887">
    <property type="entry name" value="GGDEF"/>
    <property type="match status" value="1"/>
</dbReference>
<evidence type="ECO:0000256" key="1">
    <source>
        <dbReference type="ARBA" id="ARBA00022553"/>
    </source>
</evidence>
<dbReference type="Pfam" id="PF00990">
    <property type="entry name" value="GGDEF"/>
    <property type="match status" value="1"/>
</dbReference>
<dbReference type="PROSITE" id="PS50110">
    <property type="entry name" value="RESPONSE_REGULATORY"/>
    <property type="match status" value="1"/>
</dbReference>
<reference evidence="5 6" key="1">
    <citation type="submission" date="2019-01" db="EMBL/GenBank/DDBJ databases">
        <title>Zoogloea oleivorans genome sequencing and assembly.</title>
        <authorList>
            <person name="Tancsics A."/>
            <person name="Farkas M."/>
            <person name="Kriszt B."/>
            <person name="Maroti G."/>
            <person name="Horvath B."/>
        </authorList>
    </citation>
    <scope>NUCLEOTIDE SEQUENCE [LARGE SCALE GENOMIC DNA]</scope>
    <source>
        <strain evidence="5 6">Buc</strain>
    </source>
</reference>
<dbReference type="InterPro" id="IPR000160">
    <property type="entry name" value="GGDEF_dom"/>
</dbReference>
<organism evidence="5 6">
    <name type="scientific">Zoogloea oleivorans</name>
    <dbReference type="NCBI Taxonomy" id="1552750"/>
    <lineage>
        <taxon>Bacteria</taxon>
        <taxon>Pseudomonadati</taxon>
        <taxon>Pseudomonadota</taxon>
        <taxon>Betaproteobacteria</taxon>
        <taxon>Rhodocyclales</taxon>
        <taxon>Zoogloeaceae</taxon>
        <taxon>Zoogloea</taxon>
    </lineage>
</organism>
<feature type="domain" description="Response regulatory" evidence="3">
    <location>
        <begin position="11"/>
        <end position="129"/>
    </location>
</feature>
<dbReference type="InterPro" id="IPR043128">
    <property type="entry name" value="Rev_trsase/Diguanyl_cyclase"/>
</dbReference>
<evidence type="ECO:0000259" key="4">
    <source>
        <dbReference type="PROSITE" id="PS50887"/>
    </source>
</evidence>
<dbReference type="Pfam" id="PF00072">
    <property type="entry name" value="Response_reg"/>
    <property type="match status" value="1"/>
</dbReference>
<dbReference type="SUPFAM" id="SSF52172">
    <property type="entry name" value="CheY-like"/>
    <property type="match status" value="1"/>
</dbReference>
<dbReference type="InterPro" id="IPR029787">
    <property type="entry name" value="Nucleotide_cyclase"/>
</dbReference>
<dbReference type="RefSeq" id="WP_148578991.1">
    <property type="nucleotide sequence ID" value="NZ_JAVEUW010000029.1"/>
</dbReference>
<dbReference type="PANTHER" id="PTHR44591:SF3">
    <property type="entry name" value="RESPONSE REGULATORY DOMAIN-CONTAINING PROTEIN"/>
    <property type="match status" value="1"/>
</dbReference>
<feature type="modified residue" description="4-aspartylphosphate" evidence="2">
    <location>
        <position position="60"/>
    </location>
</feature>
<dbReference type="SMART" id="SM00448">
    <property type="entry name" value="REC"/>
    <property type="match status" value="1"/>
</dbReference>
<evidence type="ECO:0000313" key="5">
    <source>
        <dbReference type="EMBL" id="TYC58930.1"/>
    </source>
</evidence>
<dbReference type="OrthoDB" id="9812260at2"/>
<dbReference type="AlphaFoldDB" id="A0A6C2CXK3"/>
<dbReference type="GO" id="GO:0000160">
    <property type="term" value="P:phosphorelay signal transduction system"/>
    <property type="evidence" value="ECO:0007669"/>
    <property type="project" value="InterPro"/>
</dbReference>
<evidence type="ECO:0000313" key="6">
    <source>
        <dbReference type="Proteomes" id="UP000389128"/>
    </source>
</evidence>
<keyword evidence="1 2" id="KW-0597">Phosphoprotein</keyword>